<protein>
    <submittedName>
        <fullName evidence="2">ElmoA protein</fullName>
    </submittedName>
</protein>
<evidence type="ECO:0000259" key="1">
    <source>
        <dbReference type="PROSITE" id="PS51335"/>
    </source>
</evidence>
<feature type="domain" description="ELMO" evidence="1">
    <location>
        <begin position="65"/>
        <end position="252"/>
    </location>
</feature>
<name>A0A812LTD7_SYMPI</name>
<dbReference type="PROSITE" id="PS51335">
    <property type="entry name" value="ELMO"/>
    <property type="match status" value="1"/>
</dbReference>
<dbReference type="Pfam" id="PF04727">
    <property type="entry name" value="ELMO_CED12"/>
    <property type="match status" value="1"/>
</dbReference>
<accession>A0A812LTD7</accession>
<evidence type="ECO:0000313" key="3">
    <source>
        <dbReference type="Proteomes" id="UP000649617"/>
    </source>
</evidence>
<organism evidence="2 3">
    <name type="scientific">Symbiodinium pilosum</name>
    <name type="common">Dinoflagellate</name>
    <dbReference type="NCBI Taxonomy" id="2952"/>
    <lineage>
        <taxon>Eukaryota</taxon>
        <taxon>Sar</taxon>
        <taxon>Alveolata</taxon>
        <taxon>Dinophyceae</taxon>
        <taxon>Suessiales</taxon>
        <taxon>Symbiodiniaceae</taxon>
        <taxon>Symbiodinium</taxon>
    </lineage>
</organism>
<dbReference type="EMBL" id="CAJNIZ010006716">
    <property type="protein sequence ID" value="CAE7252224.1"/>
    <property type="molecule type" value="Genomic_DNA"/>
</dbReference>
<dbReference type="OrthoDB" id="67155at2759"/>
<dbReference type="AlphaFoldDB" id="A0A812LTD7"/>
<sequence length="265" mass="30205">MEAERLMEEGRTNEQPHIEDQKSFCDRCAFCVGPRYTAALTDHERDAVWHMRRQVVNSPKPEETELHKQVLEIWNNAFPEEKAEAFVKGPHWKKLGFQGVDPATDVRTGAWPLEQLASFARHRPRELQEMVQQAASPASFYLFAISCFNISHMLGVFFDLHTSTTVSPVGAVRRASKRQLRNLARLVVRECSANDVDMSASICRLVLDEVFVEVLGVVHKHWIEMTSRGEKVNLMDFPKSLRKGFDANSAFFDRPCDSLGDLKMA</sequence>
<dbReference type="InterPro" id="IPR050868">
    <property type="entry name" value="ELMO_domain-containing"/>
</dbReference>
<evidence type="ECO:0000313" key="2">
    <source>
        <dbReference type="EMBL" id="CAE7252224.1"/>
    </source>
</evidence>
<keyword evidence="3" id="KW-1185">Reference proteome</keyword>
<dbReference type="Proteomes" id="UP000649617">
    <property type="component" value="Unassembled WGS sequence"/>
</dbReference>
<dbReference type="InterPro" id="IPR006816">
    <property type="entry name" value="ELMO_dom"/>
</dbReference>
<dbReference type="PANTHER" id="PTHR12771">
    <property type="entry name" value="ENGULFMENT AND CELL MOTILITY"/>
    <property type="match status" value="1"/>
</dbReference>
<comment type="caution">
    <text evidence="2">The sequence shown here is derived from an EMBL/GenBank/DDBJ whole genome shotgun (WGS) entry which is preliminary data.</text>
</comment>
<proteinExistence type="predicted"/>
<gene>
    <name evidence="2" type="primary">elmoA</name>
    <name evidence="2" type="ORF">SPIL2461_LOCUS4918</name>
</gene>
<reference evidence="2" key="1">
    <citation type="submission" date="2021-02" db="EMBL/GenBank/DDBJ databases">
        <authorList>
            <person name="Dougan E. K."/>
            <person name="Rhodes N."/>
            <person name="Thang M."/>
            <person name="Chan C."/>
        </authorList>
    </citation>
    <scope>NUCLEOTIDE SEQUENCE</scope>
</reference>